<organism evidence="1 2">
    <name type="scientific">Cronartium quercuum f. sp. fusiforme G11</name>
    <dbReference type="NCBI Taxonomy" id="708437"/>
    <lineage>
        <taxon>Eukaryota</taxon>
        <taxon>Fungi</taxon>
        <taxon>Dikarya</taxon>
        <taxon>Basidiomycota</taxon>
        <taxon>Pucciniomycotina</taxon>
        <taxon>Pucciniomycetes</taxon>
        <taxon>Pucciniales</taxon>
        <taxon>Coleosporiaceae</taxon>
        <taxon>Cronartium</taxon>
    </lineage>
</organism>
<dbReference type="EMBL" id="MU167320">
    <property type="protein sequence ID" value="KAG0143390.1"/>
    <property type="molecule type" value="Genomic_DNA"/>
</dbReference>
<name>A0A9P6NGU6_9BASI</name>
<evidence type="ECO:0000313" key="2">
    <source>
        <dbReference type="Proteomes" id="UP000886653"/>
    </source>
</evidence>
<comment type="caution">
    <text evidence="1">The sequence shown here is derived from an EMBL/GenBank/DDBJ whole genome shotgun (WGS) entry which is preliminary data.</text>
</comment>
<proteinExistence type="predicted"/>
<reference evidence="1" key="1">
    <citation type="submission" date="2013-11" db="EMBL/GenBank/DDBJ databases">
        <title>Genome sequence of the fusiform rust pathogen reveals effectors for host alternation and coevolution with pine.</title>
        <authorList>
            <consortium name="DOE Joint Genome Institute"/>
            <person name="Smith K."/>
            <person name="Pendleton A."/>
            <person name="Kubisiak T."/>
            <person name="Anderson C."/>
            <person name="Salamov A."/>
            <person name="Aerts A."/>
            <person name="Riley R."/>
            <person name="Clum A."/>
            <person name="Lindquist E."/>
            <person name="Ence D."/>
            <person name="Campbell M."/>
            <person name="Kronenberg Z."/>
            <person name="Feau N."/>
            <person name="Dhillon B."/>
            <person name="Hamelin R."/>
            <person name="Burleigh J."/>
            <person name="Smith J."/>
            <person name="Yandell M."/>
            <person name="Nelson C."/>
            <person name="Grigoriev I."/>
            <person name="Davis J."/>
        </authorList>
    </citation>
    <scope>NUCLEOTIDE SEQUENCE</scope>
    <source>
        <strain evidence="1">G11</strain>
    </source>
</reference>
<accession>A0A9P6NGU6</accession>
<dbReference type="Proteomes" id="UP000886653">
    <property type="component" value="Unassembled WGS sequence"/>
</dbReference>
<evidence type="ECO:0000313" key="1">
    <source>
        <dbReference type="EMBL" id="KAG0143390.1"/>
    </source>
</evidence>
<gene>
    <name evidence="1" type="ORF">CROQUDRAFT_96341</name>
</gene>
<sequence>MNIFGFNLTFTQSSPVPEEPRSFAAQPDSPPSYVSLYPQDIGPVSHQVGLIASDTKFRPARPFPADWQVSVGPQNSVLRGAPRADENVGRRT</sequence>
<keyword evidence="2" id="KW-1185">Reference proteome</keyword>
<dbReference type="OrthoDB" id="2495103at2759"/>
<protein>
    <submittedName>
        <fullName evidence="1">Uncharacterized protein</fullName>
    </submittedName>
</protein>
<dbReference type="AlphaFoldDB" id="A0A9P6NGU6"/>